<protein>
    <submittedName>
        <fullName evidence="2">Bm14</fullName>
    </submittedName>
</protein>
<evidence type="ECO:0000256" key="1">
    <source>
        <dbReference type="SAM" id="MobiDB-lite"/>
    </source>
</evidence>
<dbReference type="EMBL" id="LN854671">
    <property type="protein sequence ID" value="CDP90766.1"/>
    <property type="molecule type" value="Genomic_DNA"/>
</dbReference>
<feature type="region of interest" description="Disordered" evidence="1">
    <location>
        <begin position="1"/>
        <end position="20"/>
    </location>
</feature>
<dbReference type="AlphaFoldDB" id="A0A1I9GEW4"/>
<reference evidence="2" key="1">
    <citation type="journal article" date="2007" name="Science">
        <title>Draft genome of the filarial nematode parasite Brugia malayi.</title>
        <authorList>
            <person name="Ghedin E."/>
            <person name="Wang S."/>
            <person name="Spiro D."/>
            <person name="Caler E."/>
            <person name="Zhao Q."/>
            <person name="Crabtree J."/>
            <person name="Allen J.E."/>
            <person name="Delcher A.L."/>
            <person name="Guiliano D.B."/>
            <person name="Miranda-Saavedra D."/>
            <person name="Angiuoli S.V."/>
            <person name="Creasy T."/>
            <person name="Amedeo P."/>
            <person name="Haas B."/>
            <person name="El-Sayed N.M."/>
            <person name="Wortman J.R."/>
            <person name="Feldblyum T."/>
            <person name="Tallon L."/>
            <person name="Schatz M."/>
            <person name="Shumway M."/>
            <person name="Koo H."/>
            <person name="Salzberg S.L."/>
            <person name="Schobel S."/>
            <person name="Pertea M."/>
            <person name="Pop M."/>
            <person name="White O."/>
            <person name="Barton G.J."/>
            <person name="Carlow C.K."/>
            <person name="Crawford M.J."/>
            <person name="Daub J."/>
            <person name="Dimmic M.W."/>
            <person name="Estes C.F."/>
            <person name="Foster J.M."/>
            <person name="Ganatra M."/>
            <person name="Gregory W.F."/>
            <person name="Johnson N.M."/>
            <person name="Jin J."/>
            <person name="Komuniecki R."/>
            <person name="Korf I."/>
            <person name="Kumar S."/>
            <person name="Laney S."/>
            <person name="Li B.W."/>
            <person name="Li W."/>
            <person name="Lindblom T.H."/>
            <person name="Lustigman S."/>
            <person name="Ma D."/>
            <person name="Maina C.V."/>
            <person name="Martin D.M."/>
            <person name="McCarter J.P."/>
            <person name="McReynolds L."/>
            <person name="Mitreva M."/>
            <person name="Nutman T.B."/>
            <person name="Parkinson J."/>
            <person name="Peregrin-Alvarez J.M."/>
            <person name="Poole C."/>
            <person name="Ren Q."/>
            <person name="Saunders L."/>
            <person name="Sluder A.E."/>
            <person name="Smith K."/>
            <person name="Stanke M."/>
            <person name="Unnasch T.R."/>
            <person name="Ware J."/>
            <person name="Wei A.D."/>
            <person name="Weil G."/>
            <person name="Williams D.J."/>
            <person name="Zhang Y."/>
            <person name="Williams S.A."/>
            <person name="Fraser-Liggett C."/>
            <person name="Slatko B."/>
            <person name="Blaxter M.L."/>
            <person name="Scott A.L."/>
        </authorList>
    </citation>
    <scope>NUCLEOTIDE SEQUENCE</scope>
    <source>
        <strain evidence="2">FR3</strain>
    </source>
</reference>
<organism evidence="2">
    <name type="scientific">Brugia malayi</name>
    <name type="common">Filarial nematode worm</name>
    <dbReference type="NCBI Taxonomy" id="6279"/>
    <lineage>
        <taxon>Eukaryota</taxon>
        <taxon>Metazoa</taxon>
        <taxon>Ecdysozoa</taxon>
        <taxon>Nematoda</taxon>
        <taxon>Chromadorea</taxon>
        <taxon>Rhabditida</taxon>
        <taxon>Spirurina</taxon>
        <taxon>Spiruromorpha</taxon>
        <taxon>Filarioidea</taxon>
        <taxon>Onchocercidae</taxon>
        <taxon>Brugia</taxon>
    </lineage>
</organism>
<accession>A0A1I9GEW4</accession>
<reference evidence="2" key="2">
    <citation type="submission" date="2012-12" db="EMBL/GenBank/DDBJ databases">
        <authorList>
            <consortium name="WormBase Consortium"/>
            <person name="Ghedin E."/>
            <person name="Paulini M."/>
        </authorList>
    </citation>
    <scope>NUCLEOTIDE SEQUENCE</scope>
    <source>
        <strain evidence="2">FR3</strain>
    </source>
</reference>
<feature type="compositionally biased region" description="Polar residues" evidence="1">
    <location>
        <begin position="1"/>
        <end position="16"/>
    </location>
</feature>
<proteinExistence type="predicted"/>
<evidence type="ECO:0000313" key="2">
    <source>
        <dbReference type="EMBL" id="CDP90766.1"/>
    </source>
</evidence>
<sequence length="37" mass="4166">MTFTRASSFKGNNCNSRLKEFPSPTIVLTNTEMSKQV</sequence>
<name>A0A1I9GEW4_BRUMA</name>
<gene>
    <name evidence="2" type="primary">Bm14</name>
    <name evidence="2" type="ORF">BM_Bm14</name>
</gene>